<reference evidence="10" key="1">
    <citation type="journal article" date="2022" name="bioRxiv">
        <title>Sequencing and chromosome-scale assembly of the giantPleurodeles waltlgenome.</title>
        <authorList>
            <person name="Brown T."/>
            <person name="Elewa A."/>
            <person name="Iarovenko S."/>
            <person name="Subramanian E."/>
            <person name="Araus A.J."/>
            <person name="Petzold A."/>
            <person name="Susuki M."/>
            <person name="Suzuki K.-i.T."/>
            <person name="Hayashi T."/>
            <person name="Toyoda A."/>
            <person name="Oliveira C."/>
            <person name="Osipova E."/>
            <person name="Leigh N.D."/>
            <person name="Simon A."/>
            <person name="Yun M.H."/>
        </authorList>
    </citation>
    <scope>NUCLEOTIDE SEQUENCE</scope>
    <source>
        <strain evidence="10">20211129_DDA</strain>
        <tissue evidence="10">Liver</tissue>
    </source>
</reference>
<evidence type="ECO:0000256" key="7">
    <source>
        <dbReference type="ARBA" id="ARBA00023002"/>
    </source>
</evidence>
<dbReference type="AlphaFoldDB" id="A0AAV7R128"/>
<evidence type="ECO:0000256" key="5">
    <source>
        <dbReference type="ARBA" id="ARBA00022630"/>
    </source>
</evidence>
<dbReference type="InterPro" id="IPR036188">
    <property type="entry name" value="FAD/NAD-bd_sf"/>
</dbReference>
<evidence type="ECO:0000259" key="9">
    <source>
        <dbReference type="Pfam" id="PF01593"/>
    </source>
</evidence>
<comment type="similarity">
    <text evidence="3">Belongs to the flavin monoamine oxidase family.</text>
</comment>
<name>A0AAV7R128_PLEWA</name>
<dbReference type="PANTHER" id="PTHR10742:SF405">
    <property type="entry name" value="PEROXISOMAL N(1)-ACETYL-SPERMINE_SPERMIDINE OXIDASE"/>
    <property type="match status" value="1"/>
</dbReference>
<dbReference type="InterPro" id="IPR050281">
    <property type="entry name" value="Flavin_monoamine_oxidase"/>
</dbReference>
<evidence type="ECO:0000256" key="6">
    <source>
        <dbReference type="ARBA" id="ARBA00022827"/>
    </source>
</evidence>
<evidence type="ECO:0000256" key="2">
    <source>
        <dbReference type="ARBA" id="ARBA00004496"/>
    </source>
</evidence>
<keyword evidence="7" id="KW-0560">Oxidoreductase</keyword>
<evidence type="ECO:0000256" key="4">
    <source>
        <dbReference type="ARBA" id="ARBA00022490"/>
    </source>
</evidence>
<evidence type="ECO:0000313" key="11">
    <source>
        <dbReference type="Proteomes" id="UP001066276"/>
    </source>
</evidence>
<dbReference type="GO" id="GO:0005737">
    <property type="term" value="C:cytoplasm"/>
    <property type="evidence" value="ECO:0007669"/>
    <property type="project" value="UniProtKB-SubCell"/>
</dbReference>
<dbReference type="InterPro" id="IPR002937">
    <property type="entry name" value="Amino_oxidase"/>
</dbReference>
<protein>
    <recommendedName>
        <fullName evidence="9">Amine oxidase domain-containing protein</fullName>
    </recommendedName>
</protein>
<comment type="caution">
    <text evidence="10">The sequence shown here is derived from an EMBL/GenBank/DDBJ whole genome shotgun (WGS) entry which is preliminary data.</text>
</comment>
<keyword evidence="11" id="KW-1185">Reference proteome</keyword>
<feature type="region of interest" description="Disordered" evidence="8">
    <location>
        <begin position="1"/>
        <end position="20"/>
    </location>
</feature>
<keyword evidence="4" id="KW-0963">Cytoplasm</keyword>
<dbReference type="EMBL" id="JANPWB010000010">
    <property type="protein sequence ID" value="KAJ1144403.1"/>
    <property type="molecule type" value="Genomic_DNA"/>
</dbReference>
<keyword evidence="5" id="KW-0285">Flavoprotein</keyword>
<gene>
    <name evidence="10" type="ORF">NDU88_010702</name>
</gene>
<dbReference type="GO" id="GO:0046592">
    <property type="term" value="F:polyamine oxidase activity"/>
    <property type="evidence" value="ECO:0007669"/>
    <property type="project" value="TreeGrafter"/>
</dbReference>
<keyword evidence="6" id="KW-0274">FAD</keyword>
<accession>A0AAV7R128</accession>
<sequence length="528" mass="58980">MISDSSGARESEVHVEPTVTSMDLPKPEPVIVIIGCGISGIGAAERLYRHGLRNVKILEASHRPGGRIWSTQFGKGVVEIGAHWIHGPSDRNPVFHMASQYGLLHESALAEENKSVEVGGHSPFCPVAYSSSGKVIGVELQEAMSVVYSRMFNQAREFLHVDVPLSESVGEYMKKEIAHHASEWGDDLLAKQLKLAVLSSLLKLECCISGTHSMNDVALRPFGEYKMLPGLDCTITGGYQGLIECMLTSLPKERVLLNKSVRTVHWNGTFKGQHNDERFFPVQVECEDGDAFNADHVIITVPLGFLKEKYATLLDPPLPDRKLQAIQKMGFGTNNKIFLEFETPFWKPDCQEIEFVWEEESPLVDVQPDFHNDWFKKLPGFMVLHPPEQFGHVLCGFIPGKESEFMETLTDAEITTSVMEVLRRFTGNSGLAPPVRMLRSKWHSQPFTKGSYSYVSIGCSGDDIDIIAKPLPENTNVSKPLQVLFAGEATHRTFYSTTHGALESGWREAERLIHFYTLSEPQRSKPKL</sequence>
<dbReference type="SUPFAM" id="SSF51905">
    <property type="entry name" value="FAD/NAD(P)-binding domain"/>
    <property type="match status" value="1"/>
</dbReference>
<dbReference type="GO" id="GO:0046203">
    <property type="term" value="P:spermidine catabolic process"/>
    <property type="evidence" value="ECO:0007669"/>
    <property type="project" value="TreeGrafter"/>
</dbReference>
<dbReference type="PANTHER" id="PTHR10742">
    <property type="entry name" value="FLAVIN MONOAMINE OXIDASE"/>
    <property type="match status" value="1"/>
</dbReference>
<dbReference type="SUPFAM" id="SSF54373">
    <property type="entry name" value="FAD-linked reductases, C-terminal domain"/>
    <property type="match status" value="1"/>
</dbReference>
<dbReference type="Pfam" id="PF01593">
    <property type="entry name" value="Amino_oxidase"/>
    <property type="match status" value="1"/>
</dbReference>
<organism evidence="10 11">
    <name type="scientific">Pleurodeles waltl</name>
    <name type="common">Iberian ribbed newt</name>
    <dbReference type="NCBI Taxonomy" id="8319"/>
    <lineage>
        <taxon>Eukaryota</taxon>
        <taxon>Metazoa</taxon>
        <taxon>Chordata</taxon>
        <taxon>Craniata</taxon>
        <taxon>Vertebrata</taxon>
        <taxon>Euteleostomi</taxon>
        <taxon>Amphibia</taxon>
        <taxon>Batrachia</taxon>
        <taxon>Caudata</taxon>
        <taxon>Salamandroidea</taxon>
        <taxon>Salamandridae</taxon>
        <taxon>Pleurodelinae</taxon>
        <taxon>Pleurodeles</taxon>
    </lineage>
</organism>
<comment type="subcellular location">
    <subcellularLocation>
        <location evidence="2">Cytoplasm</location>
    </subcellularLocation>
</comment>
<evidence type="ECO:0000313" key="10">
    <source>
        <dbReference type="EMBL" id="KAJ1144403.1"/>
    </source>
</evidence>
<dbReference type="Gene3D" id="3.90.660.10">
    <property type="match status" value="1"/>
</dbReference>
<dbReference type="Proteomes" id="UP001066276">
    <property type="component" value="Chromosome 6"/>
</dbReference>
<evidence type="ECO:0000256" key="8">
    <source>
        <dbReference type="SAM" id="MobiDB-lite"/>
    </source>
</evidence>
<proteinExistence type="inferred from homology"/>
<evidence type="ECO:0000256" key="3">
    <source>
        <dbReference type="ARBA" id="ARBA00005995"/>
    </source>
</evidence>
<feature type="domain" description="Amine oxidase" evidence="9">
    <location>
        <begin position="38"/>
        <end position="513"/>
    </location>
</feature>
<comment type="cofactor">
    <cofactor evidence="1">
        <name>FAD</name>
        <dbReference type="ChEBI" id="CHEBI:57692"/>
    </cofactor>
</comment>
<evidence type="ECO:0000256" key="1">
    <source>
        <dbReference type="ARBA" id="ARBA00001974"/>
    </source>
</evidence>
<dbReference type="Gene3D" id="3.50.50.60">
    <property type="entry name" value="FAD/NAD(P)-binding domain"/>
    <property type="match status" value="1"/>
</dbReference>